<feature type="compositionally biased region" description="Basic and acidic residues" evidence="1">
    <location>
        <begin position="26"/>
        <end position="44"/>
    </location>
</feature>
<gene>
    <name evidence="2" type="ORF">DFH08DRAFT_701836</name>
</gene>
<proteinExistence type="predicted"/>
<feature type="region of interest" description="Disordered" evidence="1">
    <location>
        <begin position="1"/>
        <end position="107"/>
    </location>
</feature>
<protein>
    <submittedName>
        <fullName evidence="2">Uncharacterized protein</fullName>
    </submittedName>
</protein>
<feature type="region of interest" description="Disordered" evidence="1">
    <location>
        <begin position="118"/>
        <end position="137"/>
    </location>
</feature>
<sequence>MSDQGARNADGNLKDASDITFYGSESDERALPPTDKLTKYLEAEKADDDGDPRLQRRPQASGARPRVKKVAESVSDEEDDDFDMPELVDVSDSSDCGDSDDEAGPIDNDEIADLLASKTVPARAGNSSKPHTRQKPTLNKCRRATVEEVEDEDDLPRAKVCSSSVDLFGLPEYVMFPFLLIRQYSLNPFKFKNPIYLFYDAVPKNAEGSVGNPGDKHYKCRHGNRKIITITKAMRYNVTKLVNHLKKHFAIMYRLFRALYTRKEEQPTQAEIDLARGNVPTDGDAAKAYLGKVESATENILKGLERQAMKAHEKARVFFPTSFPLFTT</sequence>
<feature type="compositionally biased region" description="Acidic residues" evidence="1">
    <location>
        <begin position="74"/>
        <end position="86"/>
    </location>
</feature>
<feature type="compositionally biased region" description="Acidic residues" evidence="1">
    <location>
        <begin position="95"/>
        <end position="107"/>
    </location>
</feature>
<evidence type="ECO:0000256" key="1">
    <source>
        <dbReference type="SAM" id="MobiDB-lite"/>
    </source>
</evidence>
<name>A0AAD7EP80_9AGAR</name>
<evidence type="ECO:0000313" key="3">
    <source>
        <dbReference type="Proteomes" id="UP001218218"/>
    </source>
</evidence>
<reference evidence="2" key="1">
    <citation type="submission" date="2023-03" db="EMBL/GenBank/DDBJ databases">
        <title>Massive genome expansion in bonnet fungi (Mycena s.s.) driven by repeated elements and novel gene families across ecological guilds.</title>
        <authorList>
            <consortium name="Lawrence Berkeley National Laboratory"/>
            <person name="Harder C.B."/>
            <person name="Miyauchi S."/>
            <person name="Viragh M."/>
            <person name="Kuo A."/>
            <person name="Thoen E."/>
            <person name="Andreopoulos B."/>
            <person name="Lu D."/>
            <person name="Skrede I."/>
            <person name="Drula E."/>
            <person name="Henrissat B."/>
            <person name="Morin E."/>
            <person name="Kohler A."/>
            <person name="Barry K."/>
            <person name="LaButti K."/>
            <person name="Morin E."/>
            <person name="Salamov A."/>
            <person name="Lipzen A."/>
            <person name="Mereny Z."/>
            <person name="Hegedus B."/>
            <person name="Baldrian P."/>
            <person name="Stursova M."/>
            <person name="Weitz H."/>
            <person name="Taylor A."/>
            <person name="Grigoriev I.V."/>
            <person name="Nagy L.G."/>
            <person name="Martin F."/>
            <person name="Kauserud H."/>
        </authorList>
    </citation>
    <scope>NUCLEOTIDE SEQUENCE</scope>
    <source>
        <strain evidence="2">CBHHK002</strain>
    </source>
</reference>
<comment type="caution">
    <text evidence="2">The sequence shown here is derived from an EMBL/GenBank/DDBJ whole genome shotgun (WGS) entry which is preliminary data.</text>
</comment>
<accession>A0AAD7EP80</accession>
<organism evidence="2 3">
    <name type="scientific">Mycena albidolilacea</name>
    <dbReference type="NCBI Taxonomy" id="1033008"/>
    <lineage>
        <taxon>Eukaryota</taxon>
        <taxon>Fungi</taxon>
        <taxon>Dikarya</taxon>
        <taxon>Basidiomycota</taxon>
        <taxon>Agaricomycotina</taxon>
        <taxon>Agaricomycetes</taxon>
        <taxon>Agaricomycetidae</taxon>
        <taxon>Agaricales</taxon>
        <taxon>Marasmiineae</taxon>
        <taxon>Mycenaceae</taxon>
        <taxon>Mycena</taxon>
    </lineage>
</organism>
<dbReference type="AlphaFoldDB" id="A0AAD7EP80"/>
<evidence type="ECO:0000313" key="2">
    <source>
        <dbReference type="EMBL" id="KAJ7343956.1"/>
    </source>
</evidence>
<keyword evidence="3" id="KW-1185">Reference proteome</keyword>
<dbReference type="EMBL" id="JARIHO010000022">
    <property type="protein sequence ID" value="KAJ7343956.1"/>
    <property type="molecule type" value="Genomic_DNA"/>
</dbReference>
<dbReference type="Proteomes" id="UP001218218">
    <property type="component" value="Unassembled WGS sequence"/>
</dbReference>